<dbReference type="GO" id="GO:0005721">
    <property type="term" value="C:pericentric heterochromatin"/>
    <property type="evidence" value="ECO:0007669"/>
    <property type="project" value="EnsemblFungi"/>
</dbReference>
<dbReference type="STRING" id="402676.B6K1K8"/>
<dbReference type="GO" id="GO:0030466">
    <property type="term" value="P:silent mating-type cassette heterochromatin formation"/>
    <property type="evidence" value="ECO:0007669"/>
    <property type="project" value="EnsemblFungi"/>
</dbReference>
<dbReference type="RefSeq" id="XP_002173332.1">
    <property type="nucleotide sequence ID" value="XM_002173296.2"/>
</dbReference>
<dbReference type="GO" id="GO:0005737">
    <property type="term" value="C:cytoplasm"/>
    <property type="evidence" value="ECO:0007669"/>
    <property type="project" value="EnsemblFungi"/>
</dbReference>
<comment type="subcellular location">
    <subcellularLocation>
        <location evidence="1">Nucleus</location>
    </subcellularLocation>
</comment>
<proteinExistence type="predicted"/>
<dbReference type="VEuPathDB" id="FungiDB:SJAG_02119"/>
<evidence type="ECO:0000313" key="5">
    <source>
        <dbReference type="JaponicusDB" id="SJAG_02119"/>
    </source>
</evidence>
<dbReference type="GO" id="GO:0033553">
    <property type="term" value="C:rDNA heterochromatin"/>
    <property type="evidence" value="ECO:0007669"/>
    <property type="project" value="EnsemblFungi"/>
</dbReference>
<dbReference type="Proteomes" id="UP000001744">
    <property type="component" value="Unassembled WGS sequence"/>
</dbReference>
<evidence type="ECO:0000256" key="1">
    <source>
        <dbReference type="ARBA" id="ARBA00004123"/>
    </source>
</evidence>
<dbReference type="GO" id="GO:0031934">
    <property type="term" value="C:mating-type region heterochromatin"/>
    <property type="evidence" value="ECO:0007669"/>
    <property type="project" value="EnsemblFungi"/>
</dbReference>
<dbReference type="GO" id="GO:1990342">
    <property type="term" value="C:heterochromatin island"/>
    <property type="evidence" value="ECO:0007669"/>
    <property type="project" value="EnsemblFungi"/>
</dbReference>
<reference evidence="4 6" key="1">
    <citation type="journal article" date="2011" name="Science">
        <title>Comparative functional genomics of the fission yeasts.</title>
        <authorList>
            <person name="Rhind N."/>
            <person name="Chen Z."/>
            <person name="Yassour M."/>
            <person name="Thompson D.A."/>
            <person name="Haas B.J."/>
            <person name="Habib N."/>
            <person name="Wapinski I."/>
            <person name="Roy S."/>
            <person name="Lin M.F."/>
            <person name="Heiman D.I."/>
            <person name="Young S.K."/>
            <person name="Furuya K."/>
            <person name="Guo Y."/>
            <person name="Pidoux A."/>
            <person name="Chen H.M."/>
            <person name="Robbertse B."/>
            <person name="Goldberg J.M."/>
            <person name="Aoki K."/>
            <person name="Bayne E.H."/>
            <person name="Berlin A.M."/>
            <person name="Desjardins C.A."/>
            <person name="Dobbs E."/>
            <person name="Dukaj L."/>
            <person name="Fan L."/>
            <person name="FitzGerald M.G."/>
            <person name="French C."/>
            <person name="Gujja S."/>
            <person name="Hansen K."/>
            <person name="Keifenheim D."/>
            <person name="Levin J.Z."/>
            <person name="Mosher R.A."/>
            <person name="Mueller C.A."/>
            <person name="Pfiffner J."/>
            <person name="Priest M."/>
            <person name="Russ C."/>
            <person name="Smialowska A."/>
            <person name="Swoboda P."/>
            <person name="Sykes S.M."/>
            <person name="Vaughn M."/>
            <person name="Vengrova S."/>
            <person name="Yoder R."/>
            <person name="Zeng Q."/>
            <person name="Allshire R."/>
            <person name="Baulcombe D."/>
            <person name="Birren B.W."/>
            <person name="Brown W."/>
            <person name="Ekwall K."/>
            <person name="Kellis M."/>
            <person name="Leatherwood J."/>
            <person name="Levin H."/>
            <person name="Margalit H."/>
            <person name="Martienssen R."/>
            <person name="Nieduszynski C.A."/>
            <person name="Spatafora J.W."/>
            <person name="Friedman N."/>
            <person name="Dalgaard J.Z."/>
            <person name="Baumann P."/>
            <person name="Niki H."/>
            <person name="Regev A."/>
            <person name="Nusbaum C."/>
        </authorList>
    </citation>
    <scope>NUCLEOTIDE SEQUENCE [LARGE SCALE GENOMIC DNA]</scope>
    <source>
        <strain evidence="6">yFS275 / FY16936</strain>
    </source>
</reference>
<sequence length="629" mass="72860">MTIKERSNPSKATKREVQQLSHIVVTDSSGKIVDLLEVLEKGPFTLTGLVQLEENEEPDPLIDSTIVLGHPIKISPIWTYSLKDDPVNKTTTVWILTPTKQYGVLGASKEYSSIYNTMVEKLRLFYIIKTKFKRDMMKGTLEDYNEYIVDIYRCLILKHKFEASFLVYKHIRFLISQMVGFSSSHVWEESPFFQRIRESNLHIINDVNEAIHKTRLKRKDSKAKVSSNIIKTELTLQAPSSISIDTRQFDKRLYISHRTTALFFPNNSKTVPGLRIVEPNNEADELWKTLQDVYSGCNTPWDIQSLSFWDWCNLMSTKFKETPLQTRVRIEGHAEALLYYMQSFPHWLSSYLFVSLKEFCGYSVNLQEARSLFRVKARSALRLAQTDRESMDGKVDATEEDVLKAQLWETLVKKAYFGLPSSDYMKDQYTKDIINCLKFTSMHAESALLNHIPYLVRRMNADNIYWCSLSIYHEFYNILETLYSESLPDIPSIWSKLVLNSHGIKPYTKKGRSHSSSSKNANSIVDTLLPENSTKVNSLLEKSKHYFHRQRNLPLLKKIRLVDIQKNSQVLWKCPVNTCTYYAVHKGTINDVNGILNHIYHHLGPNHKLNSRTKDTIRLIEFLDTLSGI</sequence>
<dbReference type="EMBL" id="KE651167">
    <property type="protein sequence ID" value="EEB07039.1"/>
    <property type="molecule type" value="Genomic_DNA"/>
</dbReference>
<dbReference type="eggNOG" id="ENOG502SK9A">
    <property type="taxonomic scope" value="Eukaryota"/>
</dbReference>
<dbReference type="OrthoDB" id="5382953at2759"/>
<evidence type="ECO:0000313" key="6">
    <source>
        <dbReference type="Proteomes" id="UP000001744"/>
    </source>
</evidence>
<dbReference type="GO" id="GO:0034080">
    <property type="term" value="P:CENP-A containing chromatin assembly"/>
    <property type="evidence" value="ECO:0007669"/>
    <property type="project" value="EnsemblFungi"/>
</dbReference>
<evidence type="ECO:0000256" key="2">
    <source>
        <dbReference type="ARBA" id="ARBA00023242"/>
    </source>
</evidence>
<dbReference type="InterPro" id="IPR022702">
    <property type="entry name" value="Cytosine_MeTrfase1_RFD"/>
</dbReference>
<dbReference type="GO" id="GO:0031509">
    <property type="term" value="P:subtelomeric heterochromatin formation"/>
    <property type="evidence" value="ECO:0007669"/>
    <property type="project" value="EnsemblFungi"/>
</dbReference>
<organism evidence="4 6">
    <name type="scientific">Schizosaccharomyces japonicus (strain yFS275 / FY16936)</name>
    <name type="common">Fission yeast</name>
    <dbReference type="NCBI Taxonomy" id="402676"/>
    <lineage>
        <taxon>Eukaryota</taxon>
        <taxon>Fungi</taxon>
        <taxon>Dikarya</taxon>
        <taxon>Ascomycota</taxon>
        <taxon>Taphrinomycotina</taxon>
        <taxon>Schizosaccharomycetes</taxon>
        <taxon>Schizosaccharomycetales</taxon>
        <taxon>Schizosaccharomycetaceae</taxon>
        <taxon>Schizosaccharomyces</taxon>
    </lineage>
</organism>
<gene>
    <name evidence="5" type="primary">raf2</name>
    <name evidence="4" type="ORF">SJAG_02119</name>
</gene>
<dbReference type="GO" id="GO:0043494">
    <property type="term" value="C:CLRC complex"/>
    <property type="evidence" value="ECO:0007669"/>
    <property type="project" value="EnsemblFungi"/>
</dbReference>
<protein>
    <submittedName>
        <fullName evidence="4">Rik1-associated factor Raf2</fullName>
    </submittedName>
</protein>
<dbReference type="OMA" id="HIWAESP"/>
<accession>B6K1K8</accession>
<feature type="domain" description="RFTS" evidence="3">
    <location>
        <begin position="21"/>
        <end position="152"/>
    </location>
</feature>
<dbReference type="GO" id="GO:0140727">
    <property type="term" value="P:siRNA-mediated pericentric heterochromatin formation"/>
    <property type="evidence" value="ECO:0007669"/>
    <property type="project" value="EnsemblFungi"/>
</dbReference>
<evidence type="ECO:0000259" key="3">
    <source>
        <dbReference type="Pfam" id="PF12047"/>
    </source>
</evidence>
<keyword evidence="6" id="KW-1185">Reference proteome</keyword>
<name>B6K1K8_SCHJY</name>
<evidence type="ECO:0000313" key="4">
    <source>
        <dbReference type="EMBL" id="EEB07039.1"/>
    </source>
</evidence>
<keyword evidence="2" id="KW-0539">Nucleus</keyword>
<dbReference type="GeneID" id="7052045"/>
<dbReference type="JaponicusDB" id="SJAG_02119">
    <property type="gene designation" value="raf2"/>
</dbReference>
<dbReference type="GO" id="GO:0140720">
    <property type="term" value="C:subtelomeric heterochromatin"/>
    <property type="evidence" value="ECO:0007669"/>
    <property type="project" value="EnsemblFungi"/>
</dbReference>
<dbReference type="Pfam" id="PF12047">
    <property type="entry name" value="DNMT1-RFD"/>
    <property type="match status" value="1"/>
</dbReference>
<dbReference type="HOGENOM" id="CLU_430309_0_0_1"/>
<dbReference type="AlphaFoldDB" id="B6K1K8"/>